<keyword evidence="1" id="KW-0479">Metal-binding</keyword>
<dbReference type="EMBL" id="BMCU01000001">
    <property type="protein sequence ID" value="GGF90954.1"/>
    <property type="molecule type" value="Genomic_DNA"/>
</dbReference>
<dbReference type="SUPFAM" id="SSF54593">
    <property type="entry name" value="Glyoxalase/Bleomycin resistance protein/Dihydroxybiphenyl dioxygenase"/>
    <property type="match status" value="1"/>
</dbReference>
<reference evidence="3" key="1">
    <citation type="journal article" date="2014" name="Int. J. Syst. Evol. Microbiol.">
        <title>Complete genome sequence of Corynebacterium casei LMG S-19264T (=DSM 44701T), isolated from a smear-ripened cheese.</title>
        <authorList>
            <consortium name="US DOE Joint Genome Institute (JGI-PGF)"/>
            <person name="Walter F."/>
            <person name="Albersmeier A."/>
            <person name="Kalinowski J."/>
            <person name="Ruckert C."/>
        </authorList>
    </citation>
    <scope>NUCLEOTIDE SEQUENCE</scope>
    <source>
        <strain evidence="3">CCM 7905</strain>
    </source>
</reference>
<reference evidence="3" key="2">
    <citation type="submission" date="2020-09" db="EMBL/GenBank/DDBJ databases">
        <authorList>
            <person name="Sun Q."/>
            <person name="Sedlacek I."/>
        </authorList>
    </citation>
    <scope>NUCLEOTIDE SEQUENCE</scope>
    <source>
        <strain evidence="3">CCM 7905</strain>
    </source>
</reference>
<dbReference type="PROSITE" id="PS51819">
    <property type="entry name" value="VOC"/>
    <property type="match status" value="1"/>
</dbReference>
<feature type="domain" description="VOC" evidence="2">
    <location>
        <begin position="11"/>
        <end position="150"/>
    </location>
</feature>
<sequence length="153" mass="16166">MDDNPGFTVRRADHVGFSVLSLDGSLRFWVDGLGASVERTGEMGGDFLGEVTGAHGAHVRLAVVSLAGQTVELLEYRDAPGSPTSSRPFYPGFAHLAFEVDDIDAVLTRISGFGWTAQGTPQPIAGGAKAGTLVMYALGPDGETIEFMQPPRE</sequence>
<organism evidence="3 4">
    <name type="scientific">Rhodococcoides trifolii</name>
    <dbReference type="NCBI Taxonomy" id="908250"/>
    <lineage>
        <taxon>Bacteria</taxon>
        <taxon>Bacillati</taxon>
        <taxon>Actinomycetota</taxon>
        <taxon>Actinomycetes</taxon>
        <taxon>Mycobacteriales</taxon>
        <taxon>Nocardiaceae</taxon>
        <taxon>Rhodococcoides</taxon>
    </lineage>
</organism>
<comment type="caution">
    <text evidence="3">The sequence shown here is derived from an EMBL/GenBank/DDBJ whole genome shotgun (WGS) entry which is preliminary data.</text>
</comment>
<proteinExistence type="predicted"/>
<dbReference type="GO" id="GO:0046872">
    <property type="term" value="F:metal ion binding"/>
    <property type="evidence" value="ECO:0007669"/>
    <property type="project" value="UniProtKB-KW"/>
</dbReference>
<gene>
    <name evidence="3" type="ORF">GCM10007304_01130</name>
</gene>
<dbReference type="GO" id="GO:0046491">
    <property type="term" value="P:L-methylmalonyl-CoA metabolic process"/>
    <property type="evidence" value="ECO:0007669"/>
    <property type="project" value="TreeGrafter"/>
</dbReference>
<dbReference type="RefSeq" id="WP_188542779.1">
    <property type="nucleotide sequence ID" value="NZ_BMCU01000001.1"/>
</dbReference>
<evidence type="ECO:0000313" key="4">
    <source>
        <dbReference type="Proteomes" id="UP000654257"/>
    </source>
</evidence>
<protein>
    <submittedName>
        <fullName evidence="3">Glyoxalase</fullName>
    </submittedName>
</protein>
<keyword evidence="4" id="KW-1185">Reference proteome</keyword>
<name>A0A917CJN3_9NOCA</name>
<dbReference type="InterPro" id="IPR004360">
    <property type="entry name" value="Glyas_Fos-R_dOase_dom"/>
</dbReference>
<dbReference type="Proteomes" id="UP000654257">
    <property type="component" value="Unassembled WGS sequence"/>
</dbReference>
<dbReference type="PANTHER" id="PTHR43048:SF3">
    <property type="entry name" value="METHYLMALONYL-COA EPIMERASE, MITOCHONDRIAL"/>
    <property type="match status" value="1"/>
</dbReference>
<dbReference type="AlphaFoldDB" id="A0A917CJN3"/>
<evidence type="ECO:0000313" key="3">
    <source>
        <dbReference type="EMBL" id="GGF90954.1"/>
    </source>
</evidence>
<dbReference type="InterPro" id="IPR051785">
    <property type="entry name" value="MMCE/EMCE_epimerase"/>
</dbReference>
<accession>A0A917CJN3</accession>
<dbReference type="Gene3D" id="3.10.180.10">
    <property type="entry name" value="2,3-Dihydroxybiphenyl 1,2-Dioxygenase, domain 1"/>
    <property type="match status" value="1"/>
</dbReference>
<dbReference type="GO" id="GO:0004493">
    <property type="term" value="F:methylmalonyl-CoA epimerase activity"/>
    <property type="evidence" value="ECO:0007669"/>
    <property type="project" value="TreeGrafter"/>
</dbReference>
<dbReference type="InterPro" id="IPR037523">
    <property type="entry name" value="VOC_core"/>
</dbReference>
<dbReference type="Pfam" id="PF00903">
    <property type="entry name" value="Glyoxalase"/>
    <property type="match status" value="1"/>
</dbReference>
<evidence type="ECO:0000259" key="2">
    <source>
        <dbReference type="PROSITE" id="PS51819"/>
    </source>
</evidence>
<dbReference type="PANTHER" id="PTHR43048">
    <property type="entry name" value="METHYLMALONYL-COA EPIMERASE"/>
    <property type="match status" value="1"/>
</dbReference>
<dbReference type="InterPro" id="IPR029068">
    <property type="entry name" value="Glyas_Bleomycin-R_OHBP_Dase"/>
</dbReference>
<evidence type="ECO:0000256" key="1">
    <source>
        <dbReference type="ARBA" id="ARBA00022723"/>
    </source>
</evidence>